<reference evidence="3 4" key="1">
    <citation type="submission" date="2018-08" db="EMBL/GenBank/DDBJ databases">
        <title>Genomic investigation of the strawberry pathogen Phytophthora fragariae indicates pathogenicity is determined by transcriptional variation in three key races.</title>
        <authorList>
            <person name="Adams T.M."/>
            <person name="Armitage A.D."/>
            <person name="Sobczyk M.K."/>
            <person name="Bates H.J."/>
            <person name="Dunwell J.M."/>
            <person name="Nellist C.F."/>
            <person name="Harrison R.J."/>
        </authorList>
    </citation>
    <scope>NUCLEOTIDE SEQUENCE [LARGE SCALE GENOMIC DNA]</scope>
    <source>
        <strain evidence="2 4">BC-1</strain>
        <strain evidence="1 3">NOV-27</strain>
    </source>
</reference>
<dbReference type="EMBL" id="QXGD01000027">
    <property type="protein sequence ID" value="KAE9257310.1"/>
    <property type="molecule type" value="Genomic_DNA"/>
</dbReference>
<organism evidence="1 3">
    <name type="scientific">Phytophthora fragariae</name>
    <dbReference type="NCBI Taxonomy" id="53985"/>
    <lineage>
        <taxon>Eukaryota</taxon>
        <taxon>Sar</taxon>
        <taxon>Stramenopiles</taxon>
        <taxon>Oomycota</taxon>
        <taxon>Peronosporomycetes</taxon>
        <taxon>Peronosporales</taxon>
        <taxon>Peronosporaceae</taxon>
        <taxon>Phytophthora</taxon>
    </lineage>
</organism>
<keyword evidence="3" id="KW-1185">Reference proteome</keyword>
<protein>
    <submittedName>
        <fullName evidence="1">Uncharacterized protein</fullName>
    </submittedName>
</protein>
<evidence type="ECO:0000313" key="4">
    <source>
        <dbReference type="Proteomes" id="UP000440367"/>
    </source>
</evidence>
<evidence type="ECO:0000313" key="3">
    <source>
        <dbReference type="Proteomes" id="UP000433483"/>
    </source>
</evidence>
<gene>
    <name evidence="2" type="ORF">PF002_g1171</name>
    <name evidence="1" type="ORF">PF005_g867</name>
</gene>
<accession>A0A6A3ZN41</accession>
<dbReference type="Proteomes" id="UP000433483">
    <property type="component" value="Unassembled WGS sequence"/>
</dbReference>
<comment type="caution">
    <text evidence="1">The sequence shown here is derived from an EMBL/GenBank/DDBJ whole genome shotgun (WGS) entry which is preliminary data.</text>
</comment>
<dbReference type="EMBL" id="QXGB01000019">
    <property type="protein sequence ID" value="KAE9236863.1"/>
    <property type="molecule type" value="Genomic_DNA"/>
</dbReference>
<evidence type="ECO:0000313" key="1">
    <source>
        <dbReference type="EMBL" id="KAE9236863.1"/>
    </source>
</evidence>
<evidence type="ECO:0000313" key="2">
    <source>
        <dbReference type="EMBL" id="KAE9257310.1"/>
    </source>
</evidence>
<sequence>MHSRTKTNFTWSWSTTAAAHCVRYCGAVAVSASSVHGFTWPRFSLPSRTCTPRTFCTAT</sequence>
<proteinExistence type="predicted"/>
<name>A0A6A3ZN41_9STRA</name>
<dbReference type="Proteomes" id="UP000440367">
    <property type="component" value="Unassembled WGS sequence"/>
</dbReference>
<dbReference type="AlphaFoldDB" id="A0A6A3ZN41"/>